<name>A0A2P2CAY2_9ZZZZ</name>
<accession>A0A2P2CAY2</accession>
<proteinExistence type="predicted"/>
<reference evidence="1" key="1">
    <citation type="submission" date="2015-08" db="EMBL/GenBank/DDBJ databases">
        <authorList>
            <person name="Babu N.S."/>
            <person name="Beckwith C.J."/>
            <person name="Beseler K.G."/>
            <person name="Brison A."/>
            <person name="Carone J.V."/>
            <person name="Caskin T.P."/>
            <person name="Diamond M."/>
            <person name="Durham M.E."/>
            <person name="Foxe J.M."/>
            <person name="Go M."/>
            <person name="Henderson B.A."/>
            <person name="Jones I.B."/>
            <person name="McGettigan J.A."/>
            <person name="Micheletti S.J."/>
            <person name="Nasrallah M.E."/>
            <person name="Ortiz D."/>
            <person name="Piller C.R."/>
            <person name="Privatt S.R."/>
            <person name="Schneider S.L."/>
            <person name="Sharp S."/>
            <person name="Smith T.C."/>
            <person name="Stanton J.D."/>
            <person name="Ullery H.E."/>
            <person name="Wilson R.J."/>
            <person name="Serrano M.G."/>
            <person name="Buck G."/>
            <person name="Lee V."/>
            <person name="Wang Y."/>
            <person name="Carvalho R."/>
            <person name="Voegtly L."/>
            <person name="Shi R."/>
            <person name="Duckworth R."/>
            <person name="Johnson A."/>
            <person name="Loviza R."/>
            <person name="Walstead R."/>
            <person name="Shah Z."/>
            <person name="Kiflezghi M."/>
            <person name="Wade K."/>
            <person name="Ball S.L."/>
            <person name="Bradley K.W."/>
            <person name="Asai D.J."/>
            <person name="Bowman C.A."/>
            <person name="Russell D.A."/>
            <person name="Pope W.H."/>
            <person name="Jacobs-Sera D."/>
            <person name="Hendrix R.W."/>
            <person name="Hatfull G.F."/>
        </authorList>
    </citation>
    <scope>NUCLEOTIDE SEQUENCE</scope>
</reference>
<dbReference type="EMBL" id="CZKB01000009">
    <property type="protein sequence ID" value="CUR59129.1"/>
    <property type="molecule type" value="Genomic_DNA"/>
</dbReference>
<evidence type="ECO:0000313" key="1">
    <source>
        <dbReference type="EMBL" id="CUR59129.1"/>
    </source>
</evidence>
<protein>
    <submittedName>
        <fullName evidence="1">Uncharacterized protein</fullName>
    </submittedName>
</protein>
<dbReference type="AlphaFoldDB" id="A0A2P2CAY2"/>
<sequence>MTTSSPYGAPAGRSTGTAEFRLMPTDGFAGGESTLEVAPTALGRALRLDYTWAHPEDGEQAGSLLLGVPGADGVVTAEWVDSWHQKEPTLLSGTGSASSASVGYEYAPGWRWEVEVRVSGPSVELAMRNVVPESDDTPAVTYDVMRASWS</sequence>
<gene>
    <name evidence="1" type="ORF">NOCA1170078</name>
</gene>
<organism evidence="1">
    <name type="scientific">metagenome</name>
    <dbReference type="NCBI Taxonomy" id="256318"/>
    <lineage>
        <taxon>unclassified sequences</taxon>
        <taxon>metagenomes</taxon>
    </lineage>
</organism>